<feature type="domain" description="HTH tetR-type" evidence="2">
    <location>
        <begin position="22"/>
        <end position="62"/>
    </location>
</feature>
<accession>A0A6S6S6B8</accession>
<dbReference type="AlphaFoldDB" id="A0A6S6S6B8"/>
<reference evidence="3" key="1">
    <citation type="submission" date="2020-01" db="EMBL/GenBank/DDBJ databases">
        <authorList>
            <person name="Meier V. D."/>
            <person name="Meier V D."/>
        </authorList>
    </citation>
    <scope>NUCLEOTIDE SEQUENCE</scope>
    <source>
        <strain evidence="3">HLG_WM_MAG_10</strain>
    </source>
</reference>
<evidence type="ECO:0000313" key="3">
    <source>
        <dbReference type="EMBL" id="CAA6798707.1"/>
    </source>
</evidence>
<keyword evidence="1" id="KW-0238">DNA-binding</keyword>
<dbReference type="GO" id="GO:0003677">
    <property type="term" value="F:DNA binding"/>
    <property type="evidence" value="ECO:0007669"/>
    <property type="project" value="UniProtKB-KW"/>
</dbReference>
<dbReference type="EMBL" id="CACVAQ010000010">
    <property type="protein sequence ID" value="CAA6798707.1"/>
    <property type="molecule type" value="Genomic_DNA"/>
</dbReference>
<dbReference type="PANTHER" id="PTHR43479">
    <property type="entry name" value="ACREF/ENVCD OPERON REPRESSOR-RELATED"/>
    <property type="match status" value="1"/>
</dbReference>
<dbReference type="PANTHER" id="PTHR43479:SF11">
    <property type="entry name" value="ACREF_ENVCD OPERON REPRESSOR-RELATED"/>
    <property type="match status" value="1"/>
</dbReference>
<sequence>MPKPTFEKLPNSKREAFLKGFLKEFAANNYDKASVSVVVKKLNIAKGSVYQYFENKLDLYLYLKSLCERIKMQYVLGIKREEYPTFWAYYRTQYEAGIQFDLEHPLESQFLYRIGEKESSEVLRGFMKEWKQQAIQAYISLIQAEIDQGNFRKDISAAAMTYFLVSVSLGIGDVLRDRYLIDFDENIKDGKPVFALDKEALMEAVDEQIVLLKGALDFKK</sequence>
<evidence type="ECO:0000256" key="1">
    <source>
        <dbReference type="ARBA" id="ARBA00023125"/>
    </source>
</evidence>
<dbReference type="Gene3D" id="1.10.357.10">
    <property type="entry name" value="Tetracycline Repressor, domain 2"/>
    <property type="match status" value="1"/>
</dbReference>
<dbReference type="InterPro" id="IPR050624">
    <property type="entry name" value="HTH-type_Tx_Regulator"/>
</dbReference>
<dbReference type="SUPFAM" id="SSF46689">
    <property type="entry name" value="Homeodomain-like"/>
    <property type="match status" value="1"/>
</dbReference>
<organism evidence="3">
    <name type="scientific">uncultured Aureispira sp</name>
    <dbReference type="NCBI Taxonomy" id="1331704"/>
    <lineage>
        <taxon>Bacteria</taxon>
        <taxon>Pseudomonadati</taxon>
        <taxon>Bacteroidota</taxon>
        <taxon>Saprospiria</taxon>
        <taxon>Saprospirales</taxon>
        <taxon>Saprospiraceae</taxon>
        <taxon>Aureispira</taxon>
        <taxon>environmental samples</taxon>
    </lineage>
</organism>
<dbReference type="SUPFAM" id="SSF48498">
    <property type="entry name" value="Tetracyclin repressor-like, C-terminal domain"/>
    <property type="match status" value="1"/>
</dbReference>
<evidence type="ECO:0000259" key="2">
    <source>
        <dbReference type="Pfam" id="PF00440"/>
    </source>
</evidence>
<dbReference type="InterPro" id="IPR009057">
    <property type="entry name" value="Homeodomain-like_sf"/>
</dbReference>
<proteinExistence type="predicted"/>
<dbReference type="InterPro" id="IPR001647">
    <property type="entry name" value="HTH_TetR"/>
</dbReference>
<protein>
    <recommendedName>
        <fullName evidence="2">HTH tetR-type domain-containing protein</fullName>
    </recommendedName>
</protein>
<dbReference type="Pfam" id="PF00440">
    <property type="entry name" value="TetR_N"/>
    <property type="match status" value="1"/>
</dbReference>
<gene>
    <name evidence="3" type="ORF">HELGO_WM10095</name>
</gene>
<dbReference type="InterPro" id="IPR036271">
    <property type="entry name" value="Tet_transcr_reg_TetR-rel_C_sf"/>
</dbReference>
<name>A0A6S6S6B8_9BACT</name>